<protein>
    <submittedName>
        <fullName evidence="2">Uncharacterized protein</fullName>
    </submittedName>
</protein>
<dbReference type="AlphaFoldDB" id="A0A8S1UFG9"/>
<evidence type="ECO:0000313" key="3">
    <source>
        <dbReference type="Proteomes" id="UP000683925"/>
    </source>
</evidence>
<name>A0A8S1UFG9_PAROT</name>
<keyword evidence="3" id="KW-1185">Reference proteome</keyword>
<dbReference type="EMBL" id="CAJJDP010000044">
    <property type="protein sequence ID" value="CAD8163981.1"/>
    <property type="molecule type" value="Genomic_DNA"/>
</dbReference>
<gene>
    <name evidence="2" type="ORF">POCTA_138.1.T0440127</name>
</gene>
<accession>A0A8S1UFG9</accession>
<feature type="region of interest" description="Disordered" evidence="1">
    <location>
        <begin position="1"/>
        <end position="23"/>
    </location>
</feature>
<dbReference type="OrthoDB" id="10320485at2759"/>
<feature type="region of interest" description="Disordered" evidence="1">
    <location>
        <begin position="39"/>
        <end position="61"/>
    </location>
</feature>
<evidence type="ECO:0000313" key="2">
    <source>
        <dbReference type="EMBL" id="CAD8163981.1"/>
    </source>
</evidence>
<proteinExistence type="predicted"/>
<evidence type="ECO:0000256" key="1">
    <source>
        <dbReference type="SAM" id="MobiDB-lite"/>
    </source>
</evidence>
<dbReference type="Proteomes" id="UP000683925">
    <property type="component" value="Unassembled WGS sequence"/>
</dbReference>
<sequence>MNQTFSKIRPKTTDSHTRNSSHHQLISQLFQQINSYYEQEEKPRPKTQSRQRKIIPFNYSQSNTYDPTDNLIDRLYPTIEQDAKFVFIKTRERAMRKPPSGKSRKKMNEEPKFQLNPIKKPTLIEEIDQQTIPPKKTIEQKTDNSFYLLNSIHMLKTMKKDKMNLFNCSFN</sequence>
<organism evidence="2 3">
    <name type="scientific">Paramecium octaurelia</name>
    <dbReference type="NCBI Taxonomy" id="43137"/>
    <lineage>
        <taxon>Eukaryota</taxon>
        <taxon>Sar</taxon>
        <taxon>Alveolata</taxon>
        <taxon>Ciliophora</taxon>
        <taxon>Intramacronucleata</taxon>
        <taxon>Oligohymenophorea</taxon>
        <taxon>Peniculida</taxon>
        <taxon>Parameciidae</taxon>
        <taxon>Paramecium</taxon>
    </lineage>
</organism>
<reference evidence="2" key="1">
    <citation type="submission" date="2021-01" db="EMBL/GenBank/DDBJ databases">
        <authorList>
            <consortium name="Genoscope - CEA"/>
            <person name="William W."/>
        </authorList>
    </citation>
    <scope>NUCLEOTIDE SEQUENCE</scope>
</reference>
<comment type="caution">
    <text evidence="2">The sequence shown here is derived from an EMBL/GenBank/DDBJ whole genome shotgun (WGS) entry which is preliminary data.</text>
</comment>